<keyword evidence="9" id="KW-1185">Reference proteome</keyword>
<evidence type="ECO:0000313" key="8">
    <source>
        <dbReference type="EMBL" id="QSG16266.1"/>
    </source>
</evidence>
<dbReference type="Gene3D" id="3.40.50.720">
    <property type="entry name" value="NAD(P)-binding Rossmann-like Domain"/>
    <property type="match status" value="2"/>
</dbReference>
<dbReference type="GO" id="GO:0051287">
    <property type="term" value="F:NAD binding"/>
    <property type="evidence" value="ECO:0007669"/>
    <property type="project" value="InterPro"/>
</dbReference>
<evidence type="ECO:0000256" key="2">
    <source>
        <dbReference type="ARBA" id="ARBA00022605"/>
    </source>
</evidence>
<dbReference type="Pfam" id="PF02826">
    <property type="entry name" value="2-Hacid_dh_C"/>
    <property type="match status" value="1"/>
</dbReference>
<feature type="domain" description="D-isomer specific 2-hydroxyacid dehydrogenase catalytic" evidence="6">
    <location>
        <begin position="47"/>
        <end position="386"/>
    </location>
</feature>
<comment type="similarity">
    <text evidence="1 5">Belongs to the D-isomer specific 2-hydroxyacid dehydrogenase family.</text>
</comment>
<dbReference type="Pfam" id="PF00389">
    <property type="entry name" value="2-Hacid_dh"/>
    <property type="match status" value="1"/>
</dbReference>
<dbReference type="CDD" id="cd12171">
    <property type="entry name" value="2-Hacid_dh_10"/>
    <property type="match status" value="1"/>
</dbReference>
<dbReference type="EMBL" id="CP064792">
    <property type="protein sequence ID" value="QSG16266.1"/>
    <property type="molecule type" value="Genomic_DNA"/>
</dbReference>
<proteinExistence type="inferred from homology"/>
<feature type="domain" description="D-isomer specific 2-hydroxyacid dehydrogenase NAD-binding" evidence="7">
    <location>
        <begin position="156"/>
        <end position="356"/>
    </location>
</feature>
<dbReference type="Proteomes" id="UP000663292">
    <property type="component" value="Plasmid pHSR-Est01"/>
</dbReference>
<keyword evidence="8" id="KW-0614">Plasmid</keyword>
<accession>A0A897P201</accession>
<reference evidence="8 9" key="1">
    <citation type="submission" date="2020-11" db="EMBL/GenBank/DDBJ databases">
        <title>Carbohydrate-dependent, anaerobic sulfur respiration: A novel catabolism in halophilic archaea.</title>
        <authorList>
            <person name="Sorokin D.Y."/>
            <person name="Messina E."/>
            <person name="Smedile F."/>
            <person name="La Cono V."/>
            <person name="Hallsworth J.E."/>
            <person name="Yakimov M.M."/>
        </authorList>
    </citation>
    <scope>NUCLEOTIDE SEQUENCE [LARGE SCALE GENOMIC DNA]</scope>
    <source>
        <strain evidence="8 9">HSR-Est</strain>
        <plasmid evidence="8 9">pHSR-Est01</plasmid>
    </source>
</reference>
<dbReference type="InterPro" id="IPR006139">
    <property type="entry name" value="D-isomer_2_OHA_DH_cat_dom"/>
</dbReference>
<evidence type="ECO:0000256" key="5">
    <source>
        <dbReference type="RuleBase" id="RU003719"/>
    </source>
</evidence>
<dbReference type="AlphaFoldDB" id="A0A897P201"/>
<evidence type="ECO:0000313" key="9">
    <source>
        <dbReference type="Proteomes" id="UP000663292"/>
    </source>
</evidence>
<dbReference type="GO" id="GO:0008652">
    <property type="term" value="P:amino acid biosynthetic process"/>
    <property type="evidence" value="ECO:0007669"/>
    <property type="project" value="UniProtKB-KW"/>
</dbReference>
<dbReference type="GO" id="GO:0016616">
    <property type="term" value="F:oxidoreductase activity, acting on the CH-OH group of donors, NAD or NADP as acceptor"/>
    <property type="evidence" value="ECO:0007669"/>
    <property type="project" value="InterPro"/>
</dbReference>
<dbReference type="InterPro" id="IPR050857">
    <property type="entry name" value="D-2-hydroxyacid_DH"/>
</dbReference>
<dbReference type="InterPro" id="IPR029752">
    <property type="entry name" value="D-isomer_DH_CS1"/>
</dbReference>
<evidence type="ECO:0000256" key="1">
    <source>
        <dbReference type="ARBA" id="ARBA00005854"/>
    </source>
</evidence>
<evidence type="ECO:0000259" key="7">
    <source>
        <dbReference type="Pfam" id="PF02826"/>
    </source>
</evidence>
<dbReference type="InterPro" id="IPR006140">
    <property type="entry name" value="D-isomer_DH_NAD-bd"/>
</dbReference>
<keyword evidence="2" id="KW-0028">Amino-acid biosynthesis</keyword>
<organism evidence="8 9">
    <name type="scientific">Halapricum desulfuricans</name>
    <dbReference type="NCBI Taxonomy" id="2841257"/>
    <lineage>
        <taxon>Archaea</taxon>
        <taxon>Methanobacteriati</taxon>
        <taxon>Methanobacteriota</taxon>
        <taxon>Stenosarchaea group</taxon>
        <taxon>Halobacteria</taxon>
        <taxon>Halobacteriales</taxon>
        <taxon>Haloarculaceae</taxon>
        <taxon>Halapricum</taxon>
    </lineage>
</organism>
<gene>
    <name evidence="8" type="primary">serA</name>
    <name evidence="8" type="ORF">HSEST_3002</name>
</gene>
<keyword evidence="4" id="KW-0520">NAD</keyword>
<dbReference type="PANTHER" id="PTHR42789:SF1">
    <property type="entry name" value="D-ISOMER SPECIFIC 2-HYDROXYACID DEHYDROGENASE FAMILY PROTEIN (AFU_ORTHOLOGUE AFUA_6G10090)"/>
    <property type="match status" value="1"/>
</dbReference>
<dbReference type="SUPFAM" id="SSF51735">
    <property type="entry name" value="NAD(P)-binding Rossmann-fold domains"/>
    <property type="match status" value="1"/>
</dbReference>
<dbReference type="SUPFAM" id="SSF52283">
    <property type="entry name" value="Formate/glycerate dehydrogenase catalytic domain-like"/>
    <property type="match status" value="1"/>
</dbReference>
<dbReference type="PANTHER" id="PTHR42789">
    <property type="entry name" value="D-ISOMER SPECIFIC 2-HYDROXYACID DEHYDROGENASE FAMILY PROTEIN (AFU_ORTHOLOGUE AFUA_6G10090)"/>
    <property type="match status" value="1"/>
</dbReference>
<name>A0A897P201_9EURY</name>
<keyword evidence="3 5" id="KW-0560">Oxidoreductase</keyword>
<evidence type="ECO:0000256" key="3">
    <source>
        <dbReference type="ARBA" id="ARBA00023002"/>
    </source>
</evidence>
<evidence type="ECO:0000259" key="6">
    <source>
        <dbReference type="Pfam" id="PF00389"/>
    </source>
</evidence>
<dbReference type="PROSITE" id="PS00065">
    <property type="entry name" value="D_2_HYDROXYACID_DH_1"/>
    <property type="match status" value="1"/>
</dbReference>
<geneLocation type="plasmid" evidence="8 9">
    <name>pHSR-Est01</name>
</geneLocation>
<protein>
    <submittedName>
        <fullName evidence="8">Phosphoglycerate dehydrogenase or related dehydrogenase</fullName>
    </submittedName>
</protein>
<sequence>MLSDGPDPNHYYITDTFILWTARNRTSDPRGRCPQRLGVRPITMKTLVTANFSDDGIERLESLGLDVQFDPIEERDGRMPVEALKERLQGVKIFVSGFEGVPAELMDAATDLDLIACPRGGPEASVDIGAATERGIPVLYAPGRNAETVADHTLGLLLSITRNISLAHHRLHEGTYTGSPSADAAEGGEREDVTWGIGKDSPYVTLRGPELGSRTLGIIGFGRIGRRVAKRAKDGFNMDVIAYDPFVDHVEMEPFGAKKLTDLQKLCRRSDVVSLHAGVNPTSRDLVGPAEFEAMPDHAVFVNTARAAIIQEGSLVEALQNDEIWGAAMDVYHQEPIAEDDPLLEMDNVVTTPHIASASRDVIDRHSTLIAEDIEALLSGDDPMHVKNPEALKEFNLTLGE</sequence>
<evidence type="ECO:0000256" key="4">
    <source>
        <dbReference type="ARBA" id="ARBA00023027"/>
    </source>
</evidence>
<dbReference type="InterPro" id="IPR036291">
    <property type="entry name" value="NAD(P)-bd_dom_sf"/>
</dbReference>